<protein>
    <submittedName>
        <fullName evidence="4">Acyl-CoA synthetase</fullName>
    </submittedName>
</protein>
<accession>A0A336NEA7</accession>
<evidence type="ECO:0000256" key="2">
    <source>
        <dbReference type="ARBA" id="ARBA00022598"/>
    </source>
</evidence>
<dbReference type="EMBL" id="UFTD01000002">
    <property type="protein sequence ID" value="SSZ40527.1"/>
    <property type="molecule type" value="Genomic_DNA"/>
</dbReference>
<evidence type="ECO:0000259" key="3">
    <source>
        <dbReference type="Pfam" id="PF00501"/>
    </source>
</evidence>
<evidence type="ECO:0000256" key="1">
    <source>
        <dbReference type="ARBA" id="ARBA00006432"/>
    </source>
</evidence>
<comment type="similarity">
    <text evidence="1">Belongs to the ATP-dependent AMP-binding enzyme family.</text>
</comment>
<dbReference type="InterPro" id="IPR042099">
    <property type="entry name" value="ANL_N_sf"/>
</dbReference>
<dbReference type="AlphaFoldDB" id="A0A336NEA7"/>
<keyword evidence="2" id="KW-0436">Ligase</keyword>
<proteinExistence type="inferred from homology"/>
<sequence>MLTIYSLLERNWQVIYHHSHYSAEDVSMMTKGCADTVVRYCRDRPQEEQNKLFVFVIRNNFEGLISYFVASMLKLKAWIVSIHDLDIVDMLVDADCIAAVVMSHEVRDISIISHRINIAFDHCLSTVNENLADFTAYPCAHFYFCTSGTTSKPKLIQYHENILIENALAVSQSLGLSNEDCSLCYFPVQYMYGLSTMLCAFLSDSKLVFEKFQISNIGELVSHYSITNLPLIGDWMLAVSDIFTKSRIHVQNILNASDRLLTVQASGILSSCTTLWNNFGQTESGPRLFHNKICSLRDIERTSKYGVVAPGKALVSDIKIDLRPIDRADTSDSVRRMFYKTPFACDGYVDSSLQLKPRDEWFDSGDLFVKDESECYYWIARAVNEFKHNGKFIPVQLISNDIIKYAGCLRHYFSKAQNGDLYLNLDMSANSEQVKVVTKLLTDKWYQYAFKVNIRKIATTNTGKIKCTV</sequence>
<dbReference type="GO" id="GO:0016405">
    <property type="term" value="F:CoA-ligase activity"/>
    <property type="evidence" value="ECO:0007669"/>
    <property type="project" value="TreeGrafter"/>
</dbReference>
<dbReference type="PANTHER" id="PTHR24096:SF149">
    <property type="entry name" value="AMP-BINDING DOMAIN-CONTAINING PROTEIN-RELATED"/>
    <property type="match status" value="1"/>
</dbReference>
<dbReference type="PANTHER" id="PTHR24096">
    <property type="entry name" value="LONG-CHAIN-FATTY-ACID--COA LIGASE"/>
    <property type="match status" value="1"/>
</dbReference>
<dbReference type="Pfam" id="PF00501">
    <property type="entry name" value="AMP-binding"/>
    <property type="match status" value="1"/>
</dbReference>
<gene>
    <name evidence="4" type="ORF">NCTC12860_01676</name>
</gene>
<dbReference type="InterPro" id="IPR000873">
    <property type="entry name" value="AMP-dep_synth/lig_dom"/>
</dbReference>
<evidence type="ECO:0000313" key="5">
    <source>
        <dbReference type="Proteomes" id="UP000253846"/>
    </source>
</evidence>
<dbReference type="SUPFAM" id="SSF56801">
    <property type="entry name" value="Acetyl-CoA synthetase-like"/>
    <property type="match status" value="1"/>
</dbReference>
<dbReference type="RefSeq" id="WP_034451572.1">
    <property type="nucleotide sequence ID" value="NZ_UFTD01000002.1"/>
</dbReference>
<organism evidence="4 5">
    <name type="scientific">Bartonella grahamii</name>
    <dbReference type="NCBI Taxonomy" id="33045"/>
    <lineage>
        <taxon>Bacteria</taxon>
        <taxon>Pseudomonadati</taxon>
        <taxon>Pseudomonadota</taxon>
        <taxon>Alphaproteobacteria</taxon>
        <taxon>Hyphomicrobiales</taxon>
        <taxon>Bartonellaceae</taxon>
        <taxon>Bartonella</taxon>
    </lineage>
</organism>
<feature type="domain" description="AMP-dependent synthetase/ligase" evidence="3">
    <location>
        <begin position="146"/>
        <end position="311"/>
    </location>
</feature>
<dbReference type="Gene3D" id="3.40.50.12780">
    <property type="entry name" value="N-terminal domain of ligase-like"/>
    <property type="match status" value="1"/>
</dbReference>
<dbReference type="Proteomes" id="UP000253846">
    <property type="component" value="Unassembled WGS sequence"/>
</dbReference>
<reference evidence="4 5" key="1">
    <citation type="submission" date="2018-06" db="EMBL/GenBank/DDBJ databases">
        <authorList>
            <consortium name="Pathogen Informatics"/>
            <person name="Doyle S."/>
        </authorList>
    </citation>
    <scope>NUCLEOTIDE SEQUENCE [LARGE SCALE GENOMIC DNA]</scope>
    <source>
        <strain evidence="4 5">NCTC12860</strain>
    </source>
</reference>
<evidence type="ECO:0000313" key="4">
    <source>
        <dbReference type="EMBL" id="SSZ40527.1"/>
    </source>
</evidence>
<name>A0A336NEA7_BARGR</name>